<dbReference type="InterPro" id="IPR036388">
    <property type="entry name" value="WH-like_DNA-bd_sf"/>
</dbReference>
<dbReference type="GO" id="GO:0043138">
    <property type="term" value="F:3'-5' DNA helicase activity"/>
    <property type="evidence" value="ECO:0007669"/>
    <property type="project" value="InterPro"/>
</dbReference>
<dbReference type="SUPFAM" id="SSF46785">
    <property type="entry name" value="Winged helix' DNA-binding domain"/>
    <property type="match status" value="1"/>
</dbReference>
<evidence type="ECO:0000259" key="1">
    <source>
        <dbReference type="Pfam" id="PF09382"/>
    </source>
</evidence>
<dbReference type="Proteomes" id="UP000306980">
    <property type="component" value="Unassembled WGS sequence"/>
</dbReference>
<reference evidence="2 3" key="1">
    <citation type="submission" date="2019-05" db="EMBL/GenBank/DDBJ databases">
        <title>Genomic analysis of Lentibacillus sp. NKC220-2.</title>
        <authorList>
            <person name="Oh Y.J."/>
        </authorList>
    </citation>
    <scope>NUCLEOTIDE SEQUENCE [LARGE SCALE GENOMIC DNA]</scope>
    <source>
        <strain evidence="2 3">NKC220-2</strain>
    </source>
</reference>
<dbReference type="GO" id="GO:0006281">
    <property type="term" value="P:DNA repair"/>
    <property type="evidence" value="ECO:0007669"/>
    <property type="project" value="InterPro"/>
</dbReference>
<feature type="domain" description="RQC" evidence="1">
    <location>
        <begin position="40"/>
        <end position="113"/>
    </location>
</feature>
<dbReference type="AlphaFoldDB" id="A0A5S3QG25"/>
<sequence length="193" mass="22777">MSRRVRRVRYQLDTKNIKRLSDSDIRTILRGADPLIMTGGRNLLAKILKGSKEKRVLELNLDDCPVYGAFQSEKLETVKAKIDWMIKNNYLEIEYDYRLPFLVFSEKGWAIERDTYSDELLQQIREIKNPESHDFKEHLLDRDRGMILLLLKKVEQAGDPSFIPSLEEWKKVDYKKVRKEINRVIYSLSEGLS</sequence>
<dbReference type="RefSeq" id="WP_138600538.1">
    <property type="nucleotide sequence ID" value="NZ_VCIA01000001.1"/>
</dbReference>
<dbReference type="InterPro" id="IPR036390">
    <property type="entry name" value="WH_DNA-bd_sf"/>
</dbReference>
<organism evidence="2 3">
    <name type="scientific">Lentibacillus cibarius</name>
    <dbReference type="NCBI Taxonomy" id="2583219"/>
    <lineage>
        <taxon>Bacteria</taxon>
        <taxon>Bacillati</taxon>
        <taxon>Bacillota</taxon>
        <taxon>Bacilli</taxon>
        <taxon>Bacillales</taxon>
        <taxon>Bacillaceae</taxon>
        <taxon>Lentibacillus</taxon>
    </lineage>
</organism>
<proteinExistence type="predicted"/>
<dbReference type="EMBL" id="VCIA01000001">
    <property type="protein sequence ID" value="TMN20840.1"/>
    <property type="molecule type" value="Genomic_DNA"/>
</dbReference>
<dbReference type="InterPro" id="IPR018982">
    <property type="entry name" value="RQC_domain"/>
</dbReference>
<dbReference type="Pfam" id="PF09382">
    <property type="entry name" value="RQC"/>
    <property type="match status" value="1"/>
</dbReference>
<dbReference type="Gene3D" id="1.10.10.10">
    <property type="entry name" value="Winged helix-like DNA-binding domain superfamily/Winged helix DNA-binding domain"/>
    <property type="match status" value="1"/>
</dbReference>
<gene>
    <name evidence="2" type="ORF">FFL34_00975</name>
</gene>
<name>A0A5S3QG25_9BACI</name>
<evidence type="ECO:0000313" key="2">
    <source>
        <dbReference type="EMBL" id="TMN20840.1"/>
    </source>
</evidence>
<comment type="caution">
    <text evidence="2">The sequence shown here is derived from an EMBL/GenBank/DDBJ whole genome shotgun (WGS) entry which is preliminary data.</text>
</comment>
<dbReference type="NCBIfam" id="NF041107">
    <property type="entry name" value="RQC_minor_1"/>
    <property type="match status" value="1"/>
</dbReference>
<evidence type="ECO:0000313" key="3">
    <source>
        <dbReference type="Proteomes" id="UP000306980"/>
    </source>
</evidence>
<dbReference type="OrthoDB" id="9814785at2"/>
<accession>A0A5S3QG25</accession>
<protein>
    <submittedName>
        <fullName evidence="2">RQC domain protein</fullName>
    </submittedName>
</protein>
<dbReference type="GO" id="GO:0006260">
    <property type="term" value="P:DNA replication"/>
    <property type="evidence" value="ECO:0007669"/>
    <property type="project" value="InterPro"/>
</dbReference>